<keyword evidence="3" id="KW-1185">Reference proteome</keyword>
<accession>A0A923DV46</accession>
<organism evidence="2 3">
    <name type="scientific">Pedobacter planticolens</name>
    <dbReference type="NCBI Taxonomy" id="2679964"/>
    <lineage>
        <taxon>Bacteria</taxon>
        <taxon>Pseudomonadati</taxon>
        <taxon>Bacteroidota</taxon>
        <taxon>Sphingobacteriia</taxon>
        <taxon>Sphingobacteriales</taxon>
        <taxon>Sphingobacteriaceae</taxon>
        <taxon>Pedobacter</taxon>
    </lineage>
</organism>
<evidence type="ECO:0000256" key="1">
    <source>
        <dbReference type="SAM" id="SignalP"/>
    </source>
</evidence>
<gene>
    <name evidence="2" type="ORF">GM921_03160</name>
</gene>
<sequence length="249" mass="27113">MKHAKYFLLLSLLIGMSSTGFAQKQVFDVVSFDPPKGWQELKNEGGIQLSITDKKTGAYAVAIITKPKTSAASVNENFNTDWNKLVKAAVMVSAAPTLSDMGVETGWNCITGQANYTDGATKGIATLITATGYDQTASVVIMTNTSKYQEEILAFVNSLKLAKPTQNEVSNVTHATANQVGKSSAVGLWCDNHLETSGYFNGFPQYMAGYCKREYLFKADGTYNQDGFSYARNATGKSIIDNPPRFKLY</sequence>
<dbReference type="AlphaFoldDB" id="A0A923DV46"/>
<dbReference type="Proteomes" id="UP000601055">
    <property type="component" value="Unassembled WGS sequence"/>
</dbReference>
<name>A0A923DV46_9SPHI</name>
<keyword evidence="1" id="KW-0732">Signal</keyword>
<proteinExistence type="predicted"/>
<protein>
    <submittedName>
        <fullName evidence="2">Uncharacterized protein</fullName>
    </submittedName>
</protein>
<evidence type="ECO:0000313" key="2">
    <source>
        <dbReference type="EMBL" id="MBB2144469.1"/>
    </source>
</evidence>
<dbReference type="RefSeq" id="WP_182921158.1">
    <property type="nucleotide sequence ID" value="NZ_WNXD01000001.1"/>
</dbReference>
<dbReference type="EMBL" id="WNXD01000001">
    <property type="protein sequence ID" value="MBB2144469.1"/>
    <property type="molecule type" value="Genomic_DNA"/>
</dbReference>
<reference evidence="2" key="1">
    <citation type="submission" date="2019-11" db="EMBL/GenBank/DDBJ databases">
        <title>Description of Pedobacter sp. LMG 31464T.</title>
        <authorList>
            <person name="Carlier A."/>
            <person name="Qi S."/>
            <person name="Vandamme P."/>
        </authorList>
    </citation>
    <scope>NUCLEOTIDE SEQUENCE</scope>
    <source>
        <strain evidence="2">LMG 31464</strain>
    </source>
</reference>
<evidence type="ECO:0000313" key="3">
    <source>
        <dbReference type="Proteomes" id="UP000601055"/>
    </source>
</evidence>
<feature type="chain" id="PRO_5038077464" evidence="1">
    <location>
        <begin position="23"/>
        <end position="249"/>
    </location>
</feature>
<feature type="signal peptide" evidence="1">
    <location>
        <begin position="1"/>
        <end position="22"/>
    </location>
</feature>
<comment type="caution">
    <text evidence="2">The sequence shown here is derived from an EMBL/GenBank/DDBJ whole genome shotgun (WGS) entry which is preliminary data.</text>
</comment>